<feature type="region of interest" description="Disordered" evidence="1">
    <location>
        <begin position="130"/>
        <end position="170"/>
    </location>
</feature>
<dbReference type="EMBL" id="JACHVA010000019">
    <property type="protein sequence ID" value="MBC2600430.1"/>
    <property type="molecule type" value="Genomic_DNA"/>
</dbReference>
<reference evidence="3 4" key="1">
    <citation type="submission" date="2020-07" db="EMBL/GenBank/DDBJ databases">
        <authorList>
            <person name="Feng X."/>
        </authorList>
    </citation>
    <scope>NUCLEOTIDE SEQUENCE [LARGE SCALE GENOMIC DNA]</scope>
    <source>
        <strain evidence="3 4">JCM14086</strain>
    </source>
</reference>
<dbReference type="AlphaFoldDB" id="A0A7X1AUU0"/>
<dbReference type="RefSeq" id="WP_185691179.1">
    <property type="nucleotide sequence ID" value="NZ_JACHVA010000019.1"/>
</dbReference>
<organism evidence="3 4">
    <name type="scientific">Puniceicoccus vermicola</name>
    <dbReference type="NCBI Taxonomy" id="388746"/>
    <lineage>
        <taxon>Bacteria</taxon>
        <taxon>Pseudomonadati</taxon>
        <taxon>Verrucomicrobiota</taxon>
        <taxon>Opitutia</taxon>
        <taxon>Puniceicoccales</taxon>
        <taxon>Puniceicoccaceae</taxon>
        <taxon>Puniceicoccus</taxon>
    </lineage>
</organism>
<evidence type="ECO:0000259" key="2">
    <source>
        <dbReference type="Pfam" id="PF07883"/>
    </source>
</evidence>
<proteinExistence type="predicted"/>
<name>A0A7X1AUU0_9BACT</name>
<gene>
    <name evidence="3" type="ORF">H5P30_01410</name>
</gene>
<dbReference type="InterPro" id="IPR013096">
    <property type="entry name" value="Cupin_2"/>
</dbReference>
<dbReference type="Pfam" id="PF07883">
    <property type="entry name" value="Cupin_2"/>
    <property type="match status" value="1"/>
</dbReference>
<sequence length="170" mass="18778">MSDSASWVPESFLFEESEGIPNHPEYPVLLYRNTGIENADEWEKRFGSNGWGGCWRWGVFDYHHFHSNAHEALGVISGQAKLALGGPGGKVVEVKAGDLVILPAGTGHKNLDSSTDFFVVGAYPSGQEDYDLHRGDSEDLERMREAIRETPKPEEDPLLGGEGPLLELWP</sequence>
<dbReference type="InterPro" id="IPR014710">
    <property type="entry name" value="RmlC-like_jellyroll"/>
</dbReference>
<dbReference type="Gene3D" id="2.60.120.10">
    <property type="entry name" value="Jelly Rolls"/>
    <property type="match status" value="1"/>
</dbReference>
<dbReference type="InterPro" id="IPR014500">
    <property type="entry name" value="UCP019307_cupin"/>
</dbReference>
<dbReference type="CDD" id="cd02219">
    <property type="entry name" value="cupin_YjlB-like"/>
    <property type="match status" value="1"/>
</dbReference>
<dbReference type="PIRSF" id="PIRSF019307">
    <property type="entry name" value="UCP019307"/>
    <property type="match status" value="1"/>
</dbReference>
<dbReference type="Proteomes" id="UP000525652">
    <property type="component" value="Unassembled WGS sequence"/>
</dbReference>
<dbReference type="PANTHER" id="PTHR36448">
    <property type="entry name" value="BLR7373 PROTEIN"/>
    <property type="match status" value="1"/>
</dbReference>
<evidence type="ECO:0000313" key="4">
    <source>
        <dbReference type="Proteomes" id="UP000525652"/>
    </source>
</evidence>
<feature type="domain" description="Cupin type-2" evidence="2">
    <location>
        <begin position="63"/>
        <end position="109"/>
    </location>
</feature>
<protein>
    <submittedName>
        <fullName evidence="3">Cupin domain-containing protein</fullName>
    </submittedName>
</protein>
<dbReference type="InterPro" id="IPR011051">
    <property type="entry name" value="RmlC_Cupin_sf"/>
</dbReference>
<dbReference type="InterPro" id="IPR047121">
    <property type="entry name" value="YjiB-like"/>
</dbReference>
<evidence type="ECO:0000313" key="3">
    <source>
        <dbReference type="EMBL" id="MBC2600430.1"/>
    </source>
</evidence>
<accession>A0A7X1AUU0</accession>
<dbReference type="PANTHER" id="PTHR36448:SF2">
    <property type="entry name" value="CUPIN TYPE-1 DOMAIN-CONTAINING PROTEIN"/>
    <property type="match status" value="1"/>
</dbReference>
<evidence type="ECO:0000256" key="1">
    <source>
        <dbReference type="SAM" id="MobiDB-lite"/>
    </source>
</evidence>
<comment type="caution">
    <text evidence="3">The sequence shown here is derived from an EMBL/GenBank/DDBJ whole genome shotgun (WGS) entry which is preliminary data.</text>
</comment>
<keyword evidence="4" id="KW-1185">Reference proteome</keyword>
<dbReference type="SUPFAM" id="SSF51182">
    <property type="entry name" value="RmlC-like cupins"/>
    <property type="match status" value="1"/>
</dbReference>
<feature type="compositionally biased region" description="Basic and acidic residues" evidence="1">
    <location>
        <begin position="130"/>
        <end position="155"/>
    </location>
</feature>